<gene>
    <name evidence="11" type="ordered locus">Fnod_0915</name>
</gene>
<dbReference type="Pfam" id="PF00072">
    <property type="entry name" value="Response_reg"/>
    <property type="match status" value="1"/>
</dbReference>
<evidence type="ECO:0000256" key="2">
    <source>
        <dbReference type="ARBA" id="ARBA00012438"/>
    </source>
</evidence>
<organism evidence="11 12">
    <name type="scientific">Fervidobacterium nodosum (strain ATCC 35602 / DSM 5306 / Rt17-B1)</name>
    <dbReference type="NCBI Taxonomy" id="381764"/>
    <lineage>
        <taxon>Bacteria</taxon>
        <taxon>Thermotogati</taxon>
        <taxon>Thermotogota</taxon>
        <taxon>Thermotogae</taxon>
        <taxon>Thermotogales</taxon>
        <taxon>Fervidobacteriaceae</taxon>
        <taxon>Fervidobacterium</taxon>
    </lineage>
</organism>
<dbReference type="STRING" id="381764.Fnod_0915"/>
<dbReference type="SMART" id="SM00448">
    <property type="entry name" value="REC"/>
    <property type="match status" value="1"/>
</dbReference>
<dbReference type="SUPFAM" id="SSF52172">
    <property type="entry name" value="CheY-like"/>
    <property type="match status" value="1"/>
</dbReference>
<dbReference type="CDD" id="cd00156">
    <property type="entry name" value="REC"/>
    <property type="match status" value="1"/>
</dbReference>
<dbReference type="InterPro" id="IPR036641">
    <property type="entry name" value="HPT_dom_sf"/>
</dbReference>
<evidence type="ECO:0000256" key="4">
    <source>
        <dbReference type="ARBA" id="ARBA00022679"/>
    </source>
</evidence>
<evidence type="ECO:0000256" key="6">
    <source>
        <dbReference type="PROSITE-ProRule" id="PRU00110"/>
    </source>
</evidence>
<evidence type="ECO:0000313" key="11">
    <source>
        <dbReference type="EMBL" id="ABS60765.1"/>
    </source>
</evidence>
<dbReference type="eggNOG" id="COG2198">
    <property type="taxonomic scope" value="Bacteria"/>
</dbReference>
<feature type="modified residue" description="4-aspartylphosphate" evidence="7">
    <location>
        <position position="519"/>
    </location>
</feature>
<evidence type="ECO:0000259" key="9">
    <source>
        <dbReference type="PROSITE" id="PS50110"/>
    </source>
</evidence>
<dbReference type="Gene3D" id="1.20.120.160">
    <property type="entry name" value="HPT domain"/>
    <property type="match status" value="1"/>
</dbReference>
<dbReference type="PROSITE" id="PS50110">
    <property type="entry name" value="RESPONSE_REGULATORY"/>
    <property type="match status" value="1"/>
</dbReference>
<dbReference type="GO" id="GO:0004673">
    <property type="term" value="F:protein histidine kinase activity"/>
    <property type="evidence" value="ECO:0007669"/>
    <property type="project" value="UniProtKB-EC"/>
</dbReference>
<dbReference type="PANTHER" id="PTHR43395">
    <property type="entry name" value="SENSOR HISTIDINE KINASE CHEA"/>
    <property type="match status" value="1"/>
</dbReference>
<dbReference type="InterPro" id="IPR004358">
    <property type="entry name" value="Sig_transdc_His_kin-like_C"/>
</dbReference>
<evidence type="ECO:0000259" key="10">
    <source>
        <dbReference type="PROSITE" id="PS50894"/>
    </source>
</evidence>
<dbReference type="InterPro" id="IPR036890">
    <property type="entry name" value="HATPase_C_sf"/>
</dbReference>
<evidence type="ECO:0000256" key="3">
    <source>
        <dbReference type="ARBA" id="ARBA00022553"/>
    </source>
</evidence>
<feature type="domain" description="Histidine kinase" evidence="8">
    <location>
        <begin position="153"/>
        <end position="353"/>
    </location>
</feature>
<dbReference type="AlphaFoldDB" id="A7HLI2"/>
<dbReference type="PROSITE" id="PS50894">
    <property type="entry name" value="HPT"/>
    <property type="match status" value="1"/>
</dbReference>
<dbReference type="SMART" id="SM00387">
    <property type="entry name" value="HATPase_c"/>
    <property type="match status" value="1"/>
</dbReference>
<dbReference type="InterPro" id="IPR005467">
    <property type="entry name" value="His_kinase_dom"/>
</dbReference>
<dbReference type="SUPFAM" id="SSF47226">
    <property type="entry name" value="Histidine-containing phosphotransfer domain, HPT domain"/>
    <property type="match status" value="1"/>
</dbReference>
<feature type="domain" description="Response regulatory" evidence="9">
    <location>
        <begin position="470"/>
        <end position="583"/>
    </location>
</feature>
<evidence type="ECO:0000256" key="7">
    <source>
        <dbReference type="PROSITE-ProRule" id="PRU00169"/>
    </source>
</evidence>
<keyword evidence="12" id="KW-1185">Reference proteome</keyword>
<dbReference type="eggNOG" id="COG0784">
    <property type="taxonomic scope" value="Bacteria"/>
</dbReference>
<dbReference type="PANTHER" id="PTHR43395:SF1">
    <property type="entry name" value="CHEMOTAXIS PROTEIN CHEA"/>
    <property type="match status" value="1"/>
</dbReference>
<dbReference type="OrthoDB" id="9780153at2"/>
<dbReference type="EMBL" id="CP000771">
    <property type="protein sequence ID" value="ABS60765.1"/>
    <property type="molecule type" value="Genomic_DNA"/>
</dbReference>
<name>A7HLI2_FERNB</name>
<dbReference type="Gene3D" id="3.40.50.2300">
    <property type="match status" value="1"/>
</dbReference>
<sequence>MDFLEMFFEELREKGNESINDIKSFLESRDGALINDIYRLFHTIKGSASLVGLVGYKNLFHKIEDYFKSYLAGQGELSDEFLSRLLSIIPPLLERDGDLSESEVQDLIDRLEGKKEAETTIFSKEQGALSVEYIQEFLSMALTTENSLMRGDINSALRIIRLAKSKLTSTIQELYYTKLRNILSNFDTLIVQEATNAKKKVRLNLEIGDEMVEKKDSKALIDILVHLVRNSISHGIESPDERKKIGKDEIGVITIRSYVLNNELYLEVEDDGQGIDFEKVRKKAMERNLGHLRPEDVIFVPGFSTKEEADGTAGRGVGLDAVKNFAMARGGDVEFVTTPGIGTRFIIHFPVKSFLIKVLVLEADGQQFCISTQDVLEIVTKLKAIDGKVKYKDKVCDVVYKSSNPRFGIITRNYRAIFVDNIVGIFDGQVSSESYPSVKGFVKNVYVYPLPIIDIDSFREGEVKKTKKINVLLVDDSVVTRSVVSKFLEAFGYEVIEAKNGSEAISYVESSNCDVVVCDVEMPDIDGFETTRRIKQIKKDLPVILFSTLSKEQLAKGLEVGADAYLSKEESPERLLRLIEKLVG</sequence>
<dbReference type="FunFam" id="3.30.565.10:FF:000016">
    <property type="entry name" value="Chemotaxis protein CheA, putative"/>
    <property type="match status" value="1"/>
</dbReference>
<protein>
    <recommendedName>
        <fullName evidence="2">histidine kinase</fullName>
        <ecNumber evidence="2">2.7.13.3</ecNumber>
    </recommendedName>
</protein>
<dbReference type="GO" id="GO:0000160">
    <property type="term" value="P:phosphorelay signal transduction system"/>
    <property type="evidence" value="ECO:0007669"/>
    <property type="project" value="InterPro"/>
</dbReference>
<dbReference type="SUPFAM" id="SSF55874">
    <property type="entry name" value="ATPase domain of HSP90 chaperone/DNA topoisomerase II/histidine kinase"/>
    <property type="match status" value="1"/>
</dbReference>
<proteinExistence type="predicted"/>
<dbReference type="Pfam" id="PF01627">
    <property type="entry name" value="Hpt"/>
    <property type="match status" value="1"/>
</dbReference>
<reference evidence="11 12" key="2">
    <citation type="journal article" date="2009" name="Proc. Natl. Acad. Sci. U.S.A.">
        <title>On the chimeric nature, thermophilic origin, and phylogenetic placement of the Thermotogales.</title>
        <authorList>
            <person name="Zhaxybayeva O."/>
            <person name="Swithers K.S."/>
            <person name="Lapierre P."/>
            <person name="Fournier G.P."/>
            <person name="Bickhart D.M."/>
            <person name="DeBoy R.T."/>
            <person name="Nelson K.E."/>
            <person name="Nesbo C.L."/>
            <person name="Doolittle W.F."/>
            <person name="Gogarten J.P."/>
            <person name="Noll K.M."/>
        </authorList>
    </citation>
    <scope>NUCLEOTIDE SEQUENCE [LARGE SCALE GENOMIC DNA]</scope>
    <source>
        <strain evidence="12">ATCC 35602 / DSM 5306 / Rt17-B1</strain>
    </source>
</reference>
<dbReference type="InterPro" id="IPR003594">
    <property type="entry name" value="HATPase_dom"/>
</dbReference>
<dbReference type="InterPro" id="IPR001789">
    <property type="entry name" value="Sig_transdc_resp-reg_receiver"/>
</dbReference>
<dbReference type="PROSITE" id="PS50109">
    <property type="entry name" value="HIS_KIN"/>
    <property type="match status" value="1"/>
</dbReference>
<dbReference type="eggNOG" id="COG0643">
    <property type="taxonomic scope" value="Bacteria"/>
</dbReference>
<dbReference type="KEGG" id="fno:Fnod_0915"/>
<evidence type="ECO:0000259" key="8">
    <source>
        <dbReference type="PROSITE" id="PS50109"/>
    </source>
</evidence>
<accession>A7HLI2</accession>
<evidence type="ECO:0000256" key="1">
    <source>
        <dbReference type="ARBA" id="ARBA00000085"/>
    </source>
</evidence>
<dbReference type="CDD" id="cd00088">
    <property type="entry name" value="HPT"/>
    <property type="match status" value="1"/>
</dbReference>
<dbReference type="Gene3D" id="3.30.565.10">
    <property type="entry name" value="Histidine kinase-like ATPase, C-terminal domain"/>
    <property type="match status" value="1"/>
</dbReference>
<feature type="domain" description="HPt" evidence="10">
    <location>
        <begin position="1"/>
        <end position="103"/>
    </location>
</feature>
<keyword evidence="5 11" id="KW-0418">Kinase</keyword>
<dbReference type="Pfam" id="PF02518">
    <property type="entry name" value="HATPase_c"/>
    <property type="match status" value="1"/>
</dbReference>
<dbReference type="PRINTS" id="PR00344">
    <property type="entry name" value="BCTRLSENSOR"/>
</dbReference>
<dbReference type="HOGENOM" id="CLU_464533_0_0_0"/>
<feature type="modified residue" description="Phosphohistidine" evidence="6">
    <location>
        <position position="42"/>
    </location>
</feature>
<comment type="catalytic activity">
    <reaction evidence="1">
        <text>ATP + protein L-histidine = ADP + protein N-phospho-L-histidine.</text>
        <dbReference type="EC" id="2.7.13.3"/>
    </reaction>
</comment>
<evidence type="ECO:0000313" key="12">
    <source>
        <dbReference type="Proteomes" id="UP000002415"/>
    </source>
</evidence>
<dbReference type="EC" id="2.7.13.3" evidence="2"/>
<dbReference type="InterPro" id="IPR011006">
    <property type="entry name" value="CheY-like_superfamily"/>
</dbReference>
<reference evidence="11 12" key="1">
    <citation type="submission" date="2007-07" db="EMBL/GenBank/DDBJ databases">
        <title>Complete sequence of Fervidobacterium nodosum Rt17-B1.</title>
        <authorList>
            <consortium name="US DOE Joint Genome Institute"/>
            <person name="Copeland A."/>
            <person name="Lucas S."/>
            <person name="Lapidus A."/>
            <person name="Barry K."/>
            <person name="Glavina del Rio T."/>
            <person name="Dalin E."/>
            <person name="Tice H."/>
            <person name="Pitluck S."/>
            <person name="Saunders E."/>
            <person name="Brettin T."/>
            <person name="Bruce D."/>
            <person name="Detter J.C."/>
            <person name="Han C."/>
            <person name="Schmutz J."/>
            <person name="Larimer F."/>
            <person name="Land M."/>
            <person name="Hauser L."/>
            <person name="Kyrpides N."/>
            <person name="Mikhailova N."/>
            <person name="Nelson K."/>
            <person name="Gogarten J.P."/>
            <person name="Noll K."/>
            <person name="Richardson P."/>
        </authorList>
    </citation>
    <scope>NUCLEOTIDE SEQUENCE [LARGE SCALE GENOMIC DNA]</scope>
    <source>
        <strain evidence="12">ATCC 35602 / DSM 5306 / Rt17-B1</strain>
    </source>
</reference>
<evidence type="ECO:0000256" key="5">
    <source>
        <dbReference type="ARBA" id="ARBA00022777"/>
    </source>
</evidence>
<dbReference type="InterPro" id="IPR008207">
    <property type="entry name" value="Sig_transdc_His_kin_Hpt_dom"/>
</dbReference>
<dbReference type="Proteomes" id="UP000002415">
    <property type="component" value="Chromosome"/>
</dbReference>
<dbReference type="RefSeq" id="WP_011994080.1">
    <property type="nucleotide sequence ID" value="NC_009718.1"/>
</dbReference>
<keyword evidence="4" id="KW-0808">Transferase</keyword>
<keyword evidence="3 7" id="KW-0597">Phosphoprotein</keyword>
<dbReference type="InterPro" id="IPR051315">
    <property type="entry name" value="Bact_Chemotaxis_CheA"/>
</dbReference>